<evidence type="ECO:0000313" key="1">
    <source>
        <dbReference type="EMBL" id="SVB32742.1"/>
    </source>
</evidence>
<gene>
    <name evidence="1" type="ORF">METZ01_LOCUS185596</name>
</gene>
<organism evidence="1">
    <name type="scientific">marine metagenome</name>
    <dbReference type="NCBI Taxonomy" id="408172"/>
    <lineage>
        <taxon>unclassified sequences</taxon>
        <taxon>metagenomes</taxon>
        <taxon>ecological metagenomes</taxon>
    </lineage>
</organism>
<dbReference type="AlphaFoldDB" id="A0A382D3X4"/>
<proteinExistence type="predicted"/>
<sequence>MKIGSLDAKLEAEVLLRHVLKIDR</sequence>
<feature type="non-terminal residue" evidence="1">
    <location>
        <position position="24"/>
    </location>
</feature>
<name>A0A382D3X4_9ZZZZ</name>
<accession>A0A382D3X4</accession>
<protein>
    <submittedName>
        <fullName evidence="1">Uncharacterized protein</fullName>
    </submittedName>
</protein>
<dbReference type="EMBL" id="UINC01037365">
    <property type="protein sequence ID" value="SVB32742.1"/>
    <property type="molecule type" value="Genomic_DNA"/>
</dbReference>
<reference evidence="1" key="1">
    <citation type="submission" date="2018-05" db="EMBL/GenBank/DDBJ databases">
        <authorList>
            <person name="Lanie J.A."/>
            <person name="Ng W.-L."/>
            <person name="Kazmierczak K.M."/>
            <person name="Andrzejewski T.M."/>
            <person name="Davidsen T.M."/>
            <person name="Wayne K.J."/>
            <person name="Tettelin H."/>
            <person name="Glass J.I."/>
            <person name="Rusch D."/>
            <person name="Podicherti R."/>
            <person name="Tsui H.-C.T."/>
            <person name="Winkler M.E."/>
        </authorList>
    </citation>
    <scope>NUCLEOTIDE SEQUENCE</scope>
</reference>